<sequence>MCARSADEANRTATPLELLFDLTFVVAVAQLAARLAQATVDGDAPSAVAPFLMVFFAIWWAWMNFTWFASAYDTDDVSYRLVVFAQMGGVLVLAAGTGSAFDGDYKAVTVGYLIMRIGLLSLWLRAAVQHPSSRGTSLRYAVGVAVLEALWLSRLAFGDHAAIATFLVLVVLELLVPVWAERSGPTSWHPHHIAERYSLFTIILLGESIFAGTSAVVAVVEDTAPTSLVAVSASSLVIVAALWWLYFAVPAGAGLEVRRHWSFVWGYGHYLPFAALAALGAGLEVAVAASAGHTRHLGVQSAVAAVALPVAVVVVMVELLRVPDGSARLRPATVVALLLLGLVVAGAGQLGLAVGVCLVAVTVTAAVAADLTLPTRSRSWA</sequence>
<feature type="transmembrane region" description="Helical" evidence="1">
    <location>
        <begin position="138"/>
        <end position="157"/>
    </location>
</feature>
<keyword evidence="1" id="KW-1133">Transmembrane helix</keyword>
<proteinExistence type="predicted"/>
<name>A0ABP8Y0N9_9ACTN</name>
<feature type="transmembrane region" description="Helical" evidence="1">
    <location>
        <begin position="270"/>
        <end position="291"/>
    </location>
</feature>
<dbReference type="PANTHER" id="PTHR36840:SF1">
    <property type="entry name" value="BLL5714 PROTEIN"/>
    <property type="match status" value="1"/>
</dbReference>
<feature type="transmembrane region" description="Helical" evidence="1">
    <location>
        <begin position="297"/>
        <end position="317"/>
    </location>
</feature>
<dbReference type="InterPro" id="IPR010640">
    <property type="entry name" value="Low_temperature_requirement_A"/>
</dbReference>
<evidence type="ECO:0000313" key="2">
    <source>
        <dbReference type="EMBL" id="GAA4718282.1"/>
    </source>
</evidence>
<dbReference type="Pfam" id="PF06772">
    <property type="entry name" value="LtrA"/>
    <property type="match status" value="1"/>
</dbReference>
<organism evidence="2 3">
    <name type="scientific">Nocardioides conyzicola</name>
    <dbReference type="NCBI Taxonomy" id="1651781"/>
    <lineage>
        <taxon>Bacteria</taxon>
        <taxon>Bacillati</taxon>
        <taxon>Actinomycetota</taxon>
        <taxon>Actinomycetes</taxon>
        <taxon>Propionibacteriales</taxon>
        <taxon>Nocardioidaceae</taxon>
        <taxon>Nocardioides</taxon>
    </lineage>
</organism>
<feature type="transmembrane region" description="Helical" evidence="1">
    <location>
        <begin position="329"/>
        <end position="347"/>
    </location>
</feature>
<comment type="caution">
    <text evidence="2">The sequence shown here is derived from an EMBL/GenBank/DDBJ whole genome shotgun (WGS) entry which is preliminary data.</text>
</comment>
<feature type="transmembrane region" description="Helical" evidence="1">
    <location>
        <begin position="226"/>
        <end position="249"/>
    </location>
</feature>
<keyword evidence="1" id="KW-0472">Membrane</keyword>
<dbReference type="Proteomes" id="UP001499974">
    <property type="component" value="Unassembled WGS sequence"/>
</dbReference>
<evidence type="ECO:0000313" key="3">
    <source>
        <dbReference type="Proteomes" id="UP001499974"/>
    </source>
</evidence>
<keyword evidence="1" id="KW-0812">Transmembrane</keyword>
<evidence type="ECO:0008006" key="4">
    <source>
        <dbReference type="Google" id="ProtNLM"/>
    </source>
</evidence>
<feature type="transmembrane region" description="Helical" evidence="1">
    <location>
        <begin position="18"/>
        <end position="36"/>
    </location>
</feature>
<dbReference type="PANTHER" id="PTHR36840">
    <property type="entry name" value="BLL5714 PROTEIN"/>
    <property type="match status" value="1"/>
</dbReference>
<feature type="transmembrane region" description="Helical" evidence="1">
    <location>
        <begin position="163"/>
        <end position="180"/>
    </location>
</feature>
<dbReference type="EMBL" id="BAABKM010000004">
    <property type="protein sequence ID" value="GAA4718282.1"/>
    <property type="molecule type" value="Genomic_DNA"/>
</dbReference>
<keyword evidence="3" id="KW-1185">Reference proteome</keyword>
<feature type="transmembrane region" description="Helical" evidence="1">
    <location>
        <begin position="48"/>
        <end position="69"/>
    </location>
</feature>
<gene>
    <name evidence="2" type="ORF">GCM10023349_42780</name>
</gene>
<reference evidence="3" key="1">
    <citation type="journal article" date="2019" name="Int. J. Syst. Evol. Microbiol.">
        <title>The Global Catalogue of Microorganisms (GCM) 10K type strain sequencing project: providing services to taxonomists for standard genome sequencing and annotation.</title>
        <authorList>
            <consortium name="The Broad Institute Genomics Platform"/>
            <consortium name="The Broad Institute Genome Sequencing Center for Infectious Disease"/>
            <person name="Wu L."/>
            <person name="Ma J."/>
        </authorList>
    </citation>
    <scope>NUCLEOTIDE SEQUENCE [LARGE SCALE GENOMIC DNA]</scope>
    <source>
        <strain evidence="3">JCM 18531</strain>
    </source>
</reference>
<feature type="transmembrane region" description="Helical" evidence="1">
    <location>
        <begin position="200"/>
        <end position="220"/>
    </location>
</feature>
<feature type="transmembrane region" description="Helical" evidence="1">
    <location>
        <begin position="81"/>
        <end position="101"/>
    </location>
</feature>
<feature type="transmembrane region" description="Helical" evidence="1">
    <location>
        <begin position="107"/>
        <end position="126"/>
    </location>
</feature>
<evidence type="ECO:0000256" key="1">
    <source>
        <dbReference type="SAM" id="Phobius"/>
    </source>
</evidence>
<protein>
    <recommendedName>
        <fullName evidence="4">Low temperature requirement protein A</fullName>
    </recommendedName>
</protein>
<accession>A0ABP8Y0N9</accession>